<accession>A0ABU8CYN7</accession>
<keyword evidence="3" id="KW-1185">Reference proteome</keyword>
<evidence type="ECO:0000256" key="1">
    <source>
        <dbReference type="SAM" id="SignalP"/>
    </source>
</evidence>
<name>A0ABU8CYN7_9GAMM</name>
<keyword evidence="1" id="KW-0732">Signal</keyword>
<comment type="caution">
    <text evidence="2">The sequence shown here is derived from an EMBL/GenBank/DDBJ whole genome shotgun (WGS) entry which is preliminary data.</text>
</comment>
<evidence type="ECO:0000313" key="2">
    <source>
        <dbReference type="EMBL" id="MEI2453868.1"/>
    </source>
</evidence>
<reference evidence="2 3" key="1">
    <citation type="submission" date="2024-02" db="EMBL/GenBank/DDBJ databases">
        <title>Lysobacter Genome Sequencing and Mining.</title>
        <authorList>
            <person name="Bierman J."/>
            <person name="Walker M.C."/>
        </authorList>
    </citation>
    <scope>NUCLEOTIDE SEQUENCE [LARGE SCALE GENOMIC DNA]</scope>
    <source>
        <strain evidence="2 3">PB6250</strain>
    </source>
</reference>
<sequence length="158" mass="17549">MKAVYFVLLLALGAPQASVAAKCSLSEAQRSLSSVSYVGPITKEVRGKAIDFSRFVFQNNSKSKVKFAAFDGDEPLAIHPHSTYLETNTPAGWRHEDPTLDSYPPAILKAVRPGDSFSFLIESRKDQATEFRLTLSDQRNCEYKSQPFRFEVGKKAAN</sequence>
<feature type="chain" id="PRO_5046041527" evidence="1">
    <location>
        <begin position="21"/>
        <end position="158"/>
    </location>
</feature>
<organism evidence="2 3">
    <name type="scientific">Lysobacter firmicutimachus</name>
    <dbReference type="NCBI Taxonomy" id="1792846"/>
    <lineage>
        <taxon>Bacteria</taxon>
        <taxon>Pseudomonadati</taxon>
        <taxon>Pseudomonadota</taxon>
        <taxon>Gammaproteobacteria</taxon>
        <taxon>Lysobacterales</taxon>
        <taxon>Lysobacteraceae</taxon>
        <taxon>Lysobacter</taxon>
    </lineage>
</organism>
<gene>
    <name evidence="2" type="ORF">V2J18_04150</name>
</gene>
<dbReference type="Proteomes" id="UP001387215">
    <property type="component" value="Unassembled WGS sequence"/>
</dbReference>
<dbReference type="RefSeq" id="WP_336131096.1">
    <property type="nucleotide sequence ID" value="NZ_JBANDL010000002.1"/>
</dbReference>
<dbReference type="EMBL" id="JBANDL010000002">
    <property type="protein sequence ID" value="MEI2453868.1"/>
    <property type="molecule type" value="Genomic_DNA"/>
</dbReference>
<proteinExistence type="predicted"/>
<evidence type="ECO:0000313" key="3">
    <source>
        <dbReference type="Proteomes" id="UP001387215"/>
    </source>
</evidence>
<feature type="signal peptide" evidence="1">
    <location>
        <begin position="1"/>
        <end position="20"/>
    </location>
</feature>
<protein>
    <submittedName>
        <fullName evidence="2">Uncharacterized protein</fullName>
    </submittedName>
</protein>